<proteinExistence type="predicted"/>
<accession>A0A399M7F2</accession>
<organism evidence="2 3">
    <name type="scientific">Pseudomonas monteilii</name>
    <dbReference type="NCBI Taxonomy" id="76759"/>
    <lineage>
        <taxon>Bacteria</taxon>
        <taxon>Pseudomonadati</taxon>
        <taxon>Pseudomonadota</taxon>
        <taxon>Gammaproteobacteria</taxon>
        <taxon>Pseudomonadales</taxon>
        <taxon>Pseudomonadaceae</taxon>
        <taxon>Pseudomonas</taxon>
    </lineage>
</organism>
<feature type="domain" description="N-acetylmuramidase" evidence="1">
    <location>
        <begin position="84"/>
        <end position="252"/>
    </location>
</feature>
<dbReference type="EMBL" id="QWLL01000032">
    <property type="protein sequence ID" value="RII77197.1"/>
    <property type="molecule type" value="Genomic_DNA"/>
</dbReference>
<evidence type="ECO:0000313" key="2">
    <source>
        <dbReference type="EMBL" id="RII77197.1"/>
    </source>
</evidence>
<dbReference type="InterPro" id="IPR024408">
    <property type="entry name" value="Muramidase"/>
</dbReference>
<reference evidence="2 3" key="1">
    <citation type="submission" date="2018-08" db="EMBL/GenBank/DDBJ databases">
        <title>Draft genome sequence of the cyanotroph, Pseudomonas monteilii BCN3.</title>
        <authorList>
            <person name="Jones L.B."/>
            <person name="Kunz D.A."/>
        </authorList>
    </citation>
    <scope>NUCLEOTIDE SEQUENCE [LARGE SCALE GENOMIC DNA]</scope>
    <source>
        <strain evidence="2 3">BCN3</strain>
    </source>
</reference>
<dbReference type="AlphaFoldDB" id="A0A399M7F2"/>
<evidence type="ECO:0000259" key="1">
    <source>
        <dbReference type="Pfam" id="PF11860"/>
    </source>
</evidence>
<name>A0A399M7F2_9PSED</name>
<evidence type="ECO:0000313" key="3">
    <source>
        <dbReference type="Proteomes" id="UP000265875"/>
    </source>
</evidence>
<gene>
    <name evidence="2" type="ORF">D0894_14925</name>
</gene>
<dbReference type="Proteomes" id="UP000265875">
    <property type="component" value="Unassembled WGS sequence"/>
</dbReference>
<protein>
    <submittedName>
        <fullName evidence="2">DUF3380 domain-containing protein</fullName>
    </submittedName>
</protein>
<dbReference type="Pfam" id="PF11860">
    <property type="entry name" value="Muramidase"/>
    <property type="match status" value="1"/>
</dbReference>
<comment type="caution">
    <text evidence="2">The sequence shown here is derived from an EMBL/GenBank/DDBJ whole genome shotgun (WGS) entry which is preliminary data.</text>
</comment>
<sequence length="255" mass="28524">MAEKERIKQLSWWAEVAGKVGLPKDGKVHHLHSIGLVGKFNYLKKHPEICIDGVKIELGFLDLYDGTVIEENDYVVAADVLGCEVEAIKAVAITETGSIGSYFARAGDDKVAAILFERHYFHQLTGGRFDGSNPDISSPVRGGYGVHSAQYRKMVKAYRLSASDALKSASWGRFQIMGRYFSNAGYSSVEDFVRDINRSEKNHLKAFVSFIRADSVLSSAIVKKDWLRFALRYNGPAQDGYDEKMRLNYNELKGI</sequence>